<feature type="non-terminal residue" evidence="1">
    <location>
        <position position="154"/>
    </location>
</feature>
<dbReference type="EMBL" id="GL888352">
    <property type="protein sequence ID" value="EGI62259.1"/>
    <property type="molecule type" value="Genomic_DNA"/>
</dbReference>
<dbReference type="GO" id="GO:0003676">
    <property type="term" value="F:nucleic acid binding"/>
    <property type="evidence" value="ECO:0007669"/>
    <property type="project" value="InterPro"/>
</dbReference>
<dbReference type="Gene3D" id="3.30.420.10">
    <property type="entry name" value="Ribonuclease H-like superfamily/Ribonuclease H"/>
    <property type="match status" value="2"/>
</dbReference>
<dbReference type="Proteomes" id="UP000007755">
    <property type="component" value="Unassembled WGS sequence"/>
</dbReference>
<dbReference type="InterPro" id="IPR036397">
    <property type="entry name" value="RNaseH_sf"/>
</dbReference>
<evidence type="ECO:0000313" key="1">
    <source>
        <dbReference type="EMBL" id="EGI62259.1"/>
    </source>
</evidence>
<dbReference type="AlphaFoldDB" id="F4WU71"/>
<evidence type="ECO:0000313" key="2">
    <source>
        <dbReference type="Proteomes" id="UP000007755"/>
    </source>
</evidence>
<dbReference type="eggNOG" id="ENOG502TBPI">
    <property type="taxonomic scope" value="Eukaryota"/>
</dbReference>
<dbReference type="PANTHER" id="PTHR47326:SF1">
    <property type="entry name" value="HTH PSQ-TYPE DOMAIN-CONTAINING PROTEIN"/>
    <property type="match status" value="1"/>
</dbReference>
<keyword evidence="2" id="KW-1185">Reference proteome</keyword>
<dbReference type="InParanoid" id="F4WU71"/>
<protein>
    <recommendedName>
        <fullName evidence="3">Transposable element Tc3 transposase</fullName>
    </recommendedName>
</protein>
<proteinExistence type="predicted"/>
<feature type="non-terminal residue" evidence="1">
    <location>
        <position position="1"/>
    </location>
</feature>
<dbReference type="PANTHER" id="PTHR47326">
    <property type="entry name" value="TRANSPOSABLE ELEMENT TC3 TRANSPOSASE-LIKE PROTEIN"/>
    <property type="match status" value="1"/>
</dbReference>
<dbReference type="OrthoDB" id="9986793at2759"/>
<organism evidence="2">
    <name type="scientific">Acromyrmex echinatior</name>
    <name type="common">Panamanian leafcutter ant</name>
    <name type="synonym">Acromyrmex octospinosus echinatior</name>
    <dbReference type="NCBI Taxonomy" id="103372"/>
    <lineage>
        <taxon>Eukaryota</taxon>
        <taxon>Metazoa</taxon>
        <taxon>Ecdysozoa</taxon>
        <taxon>Arthropoda</taxon>
        <taxon>Hexapoda</taxon>
        <taxon>Insecta</taxon>
        <taxon>Pterygota</taxon>
        <taxon>Neoptera</taxon>
        <taxon>Endopterygota</taxon>
        <taxon>Hymenoptera</taxon>
        <taxon>Apocrita</taxon>
        <taxon>Aculeata</taxon>
        <taxon>Formicoidea</taxon>
        <taxon>Formicidae</taxon>
        <taxon>Myrmicinae</taxon>
        <taxon>Acromyrmex</taxon>
    </lineage>
</organism>
<sequence>LLENELPRLLEDIPLQLRLNMWFQQDGCPAHTSVIARQQLNRIFRGQWIGKYGPHNWPPRSPDLTILDFYLWGRIKDLIYSAFLEKTLSNLLDNVPLAILPNIIFQQDGHLAHTSLLARTILNQRFPNRWIGVRSTLHEWIPSYSDLTPIDFLY</sequence>
<name>F4WU71_ACREC</name>
<accession>F4WU71</accession>
<gene>
    <name evidence="1" type="ORF">G5I_09427</name>
</gene>
<reference evidence="1" key="1">
    <citation type="submission" date="2011-02" db="EMBL/GenBank/DDBJ databases">
        <title>The genome of the leaf-cutting ant Acromyrmex echinatior suggests key adaptations to social evolution and fungus farming.</title>
        <authorList>
            <person name="Nygaard S."/>
            <person name="Zhang G."/>
        </authorList>
    </citation>
    <scope>NUCLEOTIDE SEQUENCE</scope>
</reference>
<evidence type="ECO:0008006" key="3">
    <source>
        <dbReference type="Google" id="ProtNLM"/>
    </source>
</evidence>